<organism evidence="6 7">
    <name type="scientific">Actinobaculum massiliense ACS-171-V-Col2</name>
    <dbReference type="NCBI Taxonomy" id="883066"/>
    <lineage>
        <taxon>Bacteria</taxon>
        <taxon>Bacillati</taxon>
        <taxon>Actinomycetota</taxon>
        <taxon>Actinomycetes</taxon>
        <taxon>Actinomycetales</taxon>
        <taxon>Actinomycetaceae</taxon>
        <taxon>Actinobaculum</taxon>
    </lineage>
</organism>
<dbReference type="AlphaFoldDB" id="K9F196"/>
<proteinExistence type="predicted"/>
<dbReference type="HOGENOM" id="CLU_069356_28_7_11"/>
<dbReference type="Gene3D" id="1.10.10.60">
    <property type="entry name" value="Homeodomain-like"/>
    <property type="match status" value="1"/>
</dbReference>
<dbReference type="EMBL" id="AGWL01000005">
    <property type="protein sequence ID" value="EKU95245.1"/>
    <property type="molecule type" value="Genomic_DNA"/>
</dbReference>
<sequence length="139" mass="14899">MGRPREFDTDTLLQQAGELFILRGYNATSIDEIVKATGVVRGSLYSIFGSKQGIFIAVLEEAAKEWSESVVPDGELGATGARGDFQTLLSLLNVAVFEIASVSPDVAELVQHIINEYGITAQALGQRALERAGLTEADL</sequence>
<dbReference type="Proteomes" id="UP000009888">
    <property type="component" value="Unassembled WGS sequence"/>
</dbReference>
<dbReference type="GO" id="GO:0003677">
    <property type="term" value="F:DNA binding"/>
    <property type="evidence" value="ECO:0007669"/>
    <property type="project" value="UniProtKB-UniRule"/>
</dbReference>
<dbReference type="PRINTS" id="PR00455">
    <property type="entry name" value="HTHTETR"/>
</dbReference>
<dbReference type="PROSITE" id="PS50977">
    <property type="entry name" value="HTH_TETR_2"/>
    <property type="match status" value="1"/>
</dbReference>
<keyword evidence="3" id="KW-0804">Transcription</keyword>
<evidence type="ECO:0000256" key="1">
    <source>
        <dbReference type="ARBA" id="ARBA00023015"/>
    </source>
</evidence>
<keyword evidence="2 4" id="KW-0238">DNA-binding</keyword>
<comment type="caution">
    <text evidence="6">The sequence shown here is derived from an EMBL/GenBank/DDBJ whole genome shotgun (WGS) entry which is preliminary data.</text>
</comment>
<dbReference type="InterPro" id="IPR009057">
    <property type="entry name" value="Homeodomain-like_sf"/>
</dbReference>
<dbReference type="eggNOG" id="COG1309">
    <property type="taxonomic scope" value="Bacteria"/>
</dbReference>
<keyword evidence="7" id="KW-1185">Reference proteome</keyword>
<dbReference type="STRING" id="202789.GCA_001457435_01113"/>
<keyword evidence="1" id="KW-0805">Transcription regulation</keyword>
<evidence type="ECO:0000256" key="4">
    <source>
        <dbReference type="PROSITE-ProRule" id="PRU00335"/>
    </source>
</evidence>
<protein>
    <recommendedName>
        <fullName evidence="5">HTH tetR-type domain-containing protein</fullName>
    </recommendedName>
</protein>
<dbReference type="PATRIC" id="fig|883066.3.peg.1051"/>
<gene>
    <name evidence="6" type="ORF">HMPREF9233_01006</name>
</gene>
<evidence type="ECO:0000313" key="7">
    <source>
        <dbReference type="Proteomes" id="UP000009888"/>
    </source>
</evidence>
<evidence type="ECO:0000256" key="3">
    <source>
        <dbReference type="ARBA" id="ARBA00023163"/>
    </source>
</evidence>
<name>K9F196_9ACTO</name>
<dbReference type="RefSeq" id="WP_007001212.1">
    <property type="nucleotide sequence ID" value="NZ_JH992955.1"/>
</dbReference>
<dbReference type="PANTHER" id="PTHR47506:SF1">
    <property type="entry name" value="HTH-TYPE TRANSCRIPTIONAL REGULATOR YJDC"/>
    <property type="match status" value="1"/>
</dbReference>
<dbReference type="SUPFAM" id="SSF46689">
    <property type="entry name" value="Homeodomain-like"/>
    <property type="match status" value="1"/>
</dbReference>
<feature type="DNA-binding region" description="H-T-H motif" evidence="4">
    <location>
        <begin position="29"/>
        <end position="48"/>
    </location>
</feature>
<evidence type="ECO:0000313" key="6">
    <source>
        <dbReference type="EMBL" id="EKU95245.1"/>
    </source>
</evidence>
<dbReference type="Pfam" id="PF00440">
    <property type="entry name" value="TetR_N"/>
    <property type="match status" value="1"/>
</dbReference>
<accession>K9F196</accession>
<reference evidence="6 7" key="1">
    <citation type="submission" date="2012-09" db="EMBL/GenBank/DDBJ databases">
        <title>The Genome Sequence of Actinobaculum massiliae ACS-171-V-COL2.</title>
        <authorList>
            <consortium name="The Broad Institute Genome Sequencing Platform"/>
            <person name="Earl A."/>
            <person name="Ward D."/>
            <person name="Feldgarden M."/>
            <person name="Gevers D."/>
            <person name="Saerens B."/>
            <person name="Vaneechoutte M."/>
            <person name="Walker B."/>
            <person name="Young S.K."/>
            <person name="Zeng Q."/>
            <person name="Gargeya S."/>
            <person name="Fitzgerald M."/>
            <person name="Haas B."/>
            <person name="Abouelleil A."/>
            <person name="Alvarado L."/>
            <person name="Arachchi H.M."/>
            <person name="Berlin A."/>
            <person name="Chapman S.B."/>
            <person name="Goldberg J."/>
            <person name="Griggs A."/>
            <person name="Gujja S."/>
            <person name="Hansen M."/>
            <person name="Howarth C."/>
            <person name="Imamovic A."/>
            <person name="Larimer J."/>
            <person name="McCowen C."/>
            <person name="Montmayeur A."/>
            <person name="Murphy C."/>
            <person name="Neiman D."/>
            <person name="Pearson M."/>
            <person name="Priest M."/>
            <person name="Roberts A."/>
            <person name="Saif S."/>
            <person name="Shea T."/>
            <person name="Sisk P."/>
            <person name="Sykes S."/>
            <person name="Wortman J."/>
            <person name="Nusbaum C."/>
            <person name="Birren B."/>
        </authorList>
    </citation>
    <scope>NUCLEOTIDE SEQUENCE [LARGE SCALE GENOMIC DNA]</scope>
    <source>
        <strain evidence="7">ACS-171-V-Col2</strain>
    </source>
</reference>
<dbReference type="PANTHER" id="PTHR47506">
    <property type="entry name" value="TRANSCRIPTIONAL REGULATORY PROTEIN"/>
    <property type="match status" value="1"/>
</dbReference>
<evidence type="ECO:0000259" key="5">
    <source>
        <dbReference type="PROSITE" id="PS50977"/>
    </source>
</evidence>
<feature type="domain" description="HTH tetR-type" evidence="5">
    <location>
        <begin position="6"/>
        <end position="66"/>
    </location>
</feature>
<dbReference type="InterPro" id="IPR001647">
    <property type="entry name" value="HTH_TetR"/>
</dbReference>
<evidence type="ECO:0000256" key="2">
    <source>
        <dbReference type="ARBA" id="ARBA00023125"/>
    </source>
</evidence>